<dbReference type="GO" id="GO:0016787">
    <property type="term" value="F:hydrolase activity"/>
    <property type="evidence" value="ECO:0007669"/>
    <property type="project" value="UniProtKB-KW"/>
</dbReference>
<keyword evidence="4" id="KW-0677">Repeat</keyword>
<proteinExistence type="predicted"/>
<feature type="domain" description="KaiC" evidence="8">
    <location>
        <begin position="250"/>
        <end position="482"/>
    </location>
</feature>
<dbReference type="RefSeq" id="WP_141198871.1">
    <property type="nucleotide sequence ID" value="NZ_CP041186.1"/>
</dbReference>
<evidence type="ECO:0000313" key="9">
    <source>
        <dbReference type="EMBL" id="QDG52399.1"/>
    </source>
</evidence>
<evidence type="ECO:0000256" key="5">
    <source>
        <dbReference type="ARBA" id="ARBA00022777"/>
    </source>
</evidence>
<dbReference type="OrthoDB" id="9783783at2"/>
<dbReference type="InterPro" id="IPR014774">
    <property type="entry name" value="KaiC-like_dom"/>
</dbReference>
<dbReference type="PRINTS" id="PR01874">
    <property type="entry name" value="DNAREPAIRADA"/>
</dbReference>
<dbReference type="InterPro" id="IPR051347">
    <property type="entry name" value="Circadian_clock_KaiC-rel"/>
</dbReference>
<evidence type="ECO:0000256" key="1">
    <source>
        <dbReference type="ARBA" id="ARBA00012513"/>
    </source>
</evidence>
<protein>
    <recommendedName>
        <fullName evidence="1">non-specific serine/threonine protein kinase</fullName>
        <ecNumber evidence="1">2.7.11.1</ecNumber>
    </recommendedName>
</protein>
<evidence type="ECO:0000259" key="8">
    <source>
        <dbReference type="PROSITE" id="PS51146"/>
    </source>
</evidence>
<accession>A0A4Y6PW96</accession>
<name>A0A4Y6PW96_PERCE</name>
<dbReference type="Pfam" id="PF06745">
    <property type="entry name" value="ATPase"/>
    <property type="match status" value="2"/>
</dbReference>
<gene>
    <name evidence="9" type="primary">kaiC</name>
    <name evidence="9" type="ORF">FIV42_17120</name>
</gene>
<feature type="domain" description="KaiC" evidence="8">
    <location>
        <begin position="9"/>
        <end position="249"/>
    </location>
</feature>
<dbReference type="AlphaFoldDB" id="A0A4Y6PW96"/>
<accession>A0A5B8Y7N5</accession>
<feature type="compositionally biased region" description="Basic residues" evidence="7">
    <location>
        <begin position="558"/>
        <end position="569"/>
    </location>
</feature>
<keyword evidence="3" id="KW-0808">Transferase</keyword>
<dbReference type="PANTHER" id="PTHR42926">
    <property type="match status" value="1"/>
</dbReference>
<reference evidence="9 10" key="1">
    <citation type="submission" date="2019-06" db="EMBL/GenBank/DDBJ databases">
        <title>Persicimonas caeni gen. nov., sp. nov., a predatory bacterium isolated from solar saltern.</title>
        <authorList>
            <person name="Wang S."/>
        </authorList>
    </citation>
    <scope>NUCLEOTIDE SEQUENCE [LARGE SCALE GENOMIC DNA]</scope>
    <source>
        <strain evidence="9 10">YN101</strain>
    </source>
</reference>
<dbReference type="Gene3D" id="3.40.50.300">
    <property type="entry name" value="P-loop containing nucleotide triphosphate hydrolases"/>
    <property type="match status" value="2"/>
</dbReference>
<dbReference type="InterPro" id="IPR027417">
    <property type="entry name" value="P-loop_NTPase"/>
</dbReference>
<dbReference type="EC" id="2.7.11.1" evidence="1"/>
<keyword evidence="10" id="KW-1185">Reference proteome</keyword>
<dbReference type="Proteomes" id="UP000315995">
    <property type="component" value="Chromosome"/>
</dbReference>
<dbReference type="InterPro" id="IPR010624">
    <property type="entry name" value="KaiC_dom"/>
</dbReference>
<evidence type="ECO:0000256" key="6">
    <source>
        <dbReference type="ARBA" id="ARBA00022801"/>
    </source>
</evidence>
<dbReference type="PROSITE" id="PS51146">
    <property type="entry name" value="KAIC"/>
    <property type="match status" value="2"/>
</dbReference>
<dbReference type="EMBL" id="CP041186">
    <property type="protein sequence ID" value="QDG52399.1"/>
    <property type="molecule type" value="Genomic_DNA"/>
</dbReference>
<organism evidence="9 10">
    <name type="scientific">Persicimonas caeni</name>
    <dbReference type="NCBI Taxonomy" id="2292766"/>
    <lineage>
        <taxon>Bacteria</taxon>
        <taxon>Deltaproteobacteria</taxon>
        <taxon>Bradymonadales</taxon>
        <taxon>Bradymonadaceae</taxon>
        <taxon>Persicimonas</taxon>
    </lineage>
</organism>
<evidence type="ECO:0000256" key="4">
    <source>
        <dbReference type="ARBA" id="ARBA00022737"/>
    </source>
</evidence>
<dbReference type="GO" id="GO:0005524">
    <property type="term" value="F:ATP binding"/>
    <property type="evidence" value="ECO:0007669"/>
    <property type="project" value="InterPro"/>
</dbReference>
<dbReference type="InterPro" id="IPR030665">
    <property type="entry name" value="KaiC"/>
</dbReference>
<evidence type="ECO:0000256" key="2">
    <source>
        <dbReference type="ARBA" id="ARBA00022553"/>
    </source>
</evidence>
<evidence type="ECO:0000256" key="3">
    <source>
        <dbReference type="ARBA" id="ARBA00022679"/>
    </source>
</evidence>
<feature type="compositionally biased region" description="Basic and acidic residues" evidence="7">
    <location>
        <begin position="526"/>
        <end position="557"/>
    </location>
</feature>
<dbReference type="SUPFAM" id="SSF52540">
    <property type="entry name" value="P-loop containing nucleoside triphosphate hydrolases"/>
    <property type="match status" value="2"/>
</dbReference>
<dbReference type="PANTHER" id="PTHR42926:SF1">
    <property type="entry name" value="CIRCADIAN CLOCK OSCILLATOR PROTEIN KAIC 1"/>
    <property type="match status" value="1"/>
</dbReference>
<evidence type="ECO:0000313" key="10">
    <source>
        <dbReference type="Proteomes" id="UP000315995"/>
    </source>
</evidence>
<keyword evidence="2" id="KW-0597">Phosphoprotein</keyword>
<sequence length="569" mass="62911">MNQNITRIQKTPTGMRGFDEITEGGLPKNRVTVVMGGPGAGKTVFALQTLVNGALDYDEPGILVAFEENAEHIKMNAAGFAWPGGFESPDEVTFMDAQLRNTVLDGTDFDLQGLLAILSAQVEETGARRVVFDGIDVLLGFLDNPLAVRREVFRLRDWVLQNGISGVITAKTNPQGAEIDPHYDQLQFMADCVVQLSHNLVGHTAMRGMRVSKYRGTSHSSNEFPFTITSGGIDVAVGSRFEIDHQVSTERVSTGVDRLDAMMDGGYFRGTSVLISGAPGTAKTTLAGAFTRKAAQNGERTLYVSFDEDANQIVRNLQSVGLDLEPFVTEGVIDMLSLRARGYSPETHVVEIINAAQDHGAENLVIDPISVFTHFGDTQAAEDAALRLIDFAKSAGITIVSTTLLATKSPEIEATPVGLSTIADTWLHLSYQKQGGERNRALSVIKSRGMKHSNQVRELLLDDDGVTLAPVYTGGGEVLMGTLRWEKEQREKAEAARQVEELELEKQNERLALDEIDMKLEALRHEQQRRKSELEKLDERQRKQRERREHFVQELARRRGHTRRDKADE</sequence>
<keyword evidence="6" id="KW-0378">Hydrolase</keyword>
<evidence type="ECO:0000256" key="7">
    <source>
        <dbReference type="SAM" id="MobiDB-lite"/>
    </source>
</evidence>
<keyword evidence="5" id="KW-0418">Kinase</keyword>
<dbReference type="GO" id="GO:0004674">
    <property type="term" value="F:protein serine/threonine kinase activity"/>
    <property type="evidence" value="ECO:0007669"/>
    <property type="project" value="UniProtKB-EC"/>
</dbReference>
<dbReference type="NCBIfam" id="NF006799">
    <property type="entry name" value="PRK09302.1"/>
    <property type="match status" value="1"/>
</dbReference>
<feature type="region of interest" description="Disordered" evidence="7">
    <location>
        <begin position="526"/>
        <end position="569"/>
    </location>
</feature>
<dbReference type="PIRSF" id="PIRSF039117">
    <property type="entry name" value="KaiC"/>
    <property type="match status" value="1"/>
</dbReference>